<keyword evidence="5" id="KW-0010">Activator</keyword>
<dbReference type="SMART" id="SM00380">
    <property type="entry name" value="AP2"/>
    <property type="match status" value="1"/>
</dbReference>
<dbReference type="Pfam" id="PF00847">
    <property type="entry name" value="AP2"/>
    <property type="match status" value="1"/>
</dbReference>
<keyword evidence="6" id="KW-0804">Transcription</keyword>
<gene>
    <name evidence="11" type="primary">DREB</name>
</gene>
<evidence type="ECO:0000256" key="6">
    <source>
        <dbReference type="ARBA" id="ARBA00023163"/>
    </source>
</evidence>
<keyword evidence="2" id="KW-0611">Plant defense</keyword>
<dbReference type="FunFam" id="3.30.730.10:FF:000001">
    <property type="entry name" value="Ethylene-responsive transcription factor 2"/>
    <property type="match status" value="1"/>
</dbReference>
<dbReference type="GO" id="GO:0005634">
    <property type="term" value="C:nucleus"/>
    <property type="evidence" value="ECO:0007669"/>
    <property type="project" value="UniProtKB-SubCell"/>
</dbReference>
<dbReference type="InterPro" id="IPR036955">
    <property type="entry name" value="AP2/ERF_dom_sf"/>
</dbReference>
<comment type="similarity">
    <text evidence="8">Belongs to the AP2/ERF transcription factor family. ERF subfamily.</text>
</comment>
<evidence type="ECO:0000256" key="3">
    <source>
        <dbReference type="ARBA" id="ARBA00023015"/>
    </source>
</evidence>
<dbReference type="GO" id="GO:0003700">
    <property type="term" value="F:DNA-binding transcription factor activity"/>
    <property type="evidence" value="ECO:0007669"/>
    <property type="project" value="InterPro"/>
</dbReference>
<dbReference type="PRINTS" id="PR00367">
    <property type="entry name" value="ETHRSPELEMNT"/>
</dbReference>
<dbReference type="Gene3D" id="3.30.730.10">
    <property type="entry name" value="AP2/ERF domain"/>
    <property type="match status" value="1"/>
</dbReference>
<name>A0A451FT73_CAMSN</name>
<keyword evidence="4" id="KW-0238">DNA-binding</keyword>
<sequence length="247" mass="27151">MDLEEIMDMLSDPLPNGSVFWSSNDVPESSSTSDSGSGARPAAHFSDEEVLLASSYPKKRAGRKKFRETRHPVYRGVRRRNSGKWVCEVREPNKKSRIWLGTFPTPEMAARAHDVAAIAFRGRLACLNFADSAWNLPIPASLQPKDIQKAAAEAAEAFRPSLEEFDDVSGDVAKPEEEAVVTARPEEIFYMDEEAVFGMPRLLANMAEGLLLPPPPPPPPPHSAGGEWYQDDDVAVGADVALWSFSI</sequence>
<dbReference type="AlphaFoldDB" id="A0A451FT73"/>
<dbReference type="SUPFAM" id="SSF54171">
    <property type="entry name" value="DNA-binding domain"/>
    <property type="match status" value="1"/>
</dbReference>
<evidence type="ECO:0000256" key="1">
    <source>
        <dbReference type="ARBA" id="ARBA00004123"/>
    </source>
</evidence>
<dbReference type="InterPro" id="IPR016177">
    <property type="entry name" value="DNA-bd_dom_sf"/>
</dbReference>
<dbReference type="GO" id="GO:0003677">
    <property type="term" value="F:DNA binding"/>
    <property type="evidence" value="ECO:0007669"/>
    <property type="project" value="UniProtKB-KW"/>
</dbReference>
<dbReference type="GO" id="GO:0006952">
    <property type="term" value="P:defense response"/>
    <property type="evidence" value="ECO:0007669"/>
    <property type="project" value="UniProtKB-KW"/>
</dbReference>
<evidence type="ECO:0000256" key="4">
    <source>
        <dbReference type="ARBA" id="ARBA00023125"/>
    </source>
</evidence>
<comment type="subcellular location">
    <subcellularLocation>
        <location evidence="1">Nucleus</location>
    </subcellularLocation>
</comment>
<feature type="domain" description="AP2/ERF" evidence="10">
    <location>
        <begin position="73"/>
        <end position="130"/>
    </location>
</feature>
<keyword evidence="3" id="KW-0805">Transcription regulation</keyword>
<dbReference type="PANTHER" id="PTHR31839">
    <property type="entry name" value="DEHYDRATION-RESPONSIVE ELEMENT-BINDING PROTEIN 1D"/>
    <property type="match status" value="1"/>
</dbReference>
<evidence type="ECO:0000256" key="9">
    <source>
        <dbReference type="SAM" id="MobiDB-lite"/>
    </source>
</evidence>
<keyword evidence="7" id="KW-0539">Nucleus</keyword>
<proteinExistence type="evidence at transcript level"/>
<reference evidence="11" key="1">
    <citation type="submission" date="2018-04" db="EMBL/GenBank/DDBJ databases">
        <authorList>
            <person name="Wang Y."/>
        </authorList>
    </citation>
    <scope>NUCLEOTIDE SEQUENCE</scope>
</reference>
<evidence type="ECO:0000313" key="11">
    <source>
        <dbReference type="EMBL" id="QAA95851.1"/>
    </source>
</evidence>
<evidence type="ECO:0000256" key="5">
    <source>
        <dbReference type="ARBA" id="ARBA00023159"/>
    </source>
</evidence>
<evidence type="ECO:0000259" key="10">
    <source>
        <dbReference type="PROSITE" id="PS51032"/>
    </source>
</evidence>
<organism evidence="11">
    <name type="scientific">Camellia sinensis var. sinensis</name>
    <name type="common">China tea</name>
    <dbReference type="NCBI Taxonomy" id="542762"/>
    <lineage>
        <taxon>Eukaryota</taxon>
        <taxon>Viridiplantae</taxon>
        <taxon>Streptophyta</taxon>
        <taxon>Embryophyta</taxon>
        <taxon>Tracheophyta</taxon>
        <taxon>Spermatophyta</taxon>
        <taxon>Magnoliopsida</taxon>
        <taxon>eudicotyledons</taxon>
        <taxon>Gunneridae</taxon>
        <taxon>Pentapetalae</taxon>
        <taxon>asterids</taxon>
        <taxon>Ericales</taxon>
        <taxon>Theaceae</taxon>
        <taxon>Camellia</taxon>
    </lineage>
</organism>
<feature type="compositionally biased region" description="Low complexity" evidence="9">
    <location>
        <begin position="22"/>
        <end position="37"/>
    </location>
</feature>
<dbReference type="EMBL" id="MH165878">
    <property type="protein sequence ID" value="QAA95851.1"/>
    <property type="molecule type" value="mRNA"/>
</dbReference>
<dbReference type="CDD" id="cd00018">
    <property type="entry name" value="AP2"/>
    <property type="match status" value="1"/>
</dbReference>
<dbReference type="PROSITE" id="PS51032">
    <property type="entry name" value="AP2_ERF"/>
    <property type="match status" value="1"/>
</dbReference>
<accession>A0A451FT73</accession>
<evidence type="ECO:0000256" key="7">
    <source>
        <dbReference type="ARBA" id="ARBA00023242"/>
    </source>
</evidence>
<dbReference type="InterPro" id="IPR045277">
    <property type="entry name" value="DRE1A-I"/>
</dbReference>
<feature type="region of interest" description="Disordered" evidence="9">
    <location>
        <begin position="1"/>
        <end position="44"/>
    </location>
</feature>
<dbReference type="PANTHER" id="PTHR31839:SF2">
    <property type="entry name" value="DEHYDRATION-RESPONSIVE ELEMENT-BINDING PROTEIN 1D"/>
    <property type="match status" value="1"/>
</dbReference>
<protein>
    <submittedName>
        <fullName evidence="11">CBF5/DREB protein</fullName>
    </submittedName>
</protein>
<evidence type="ECO:0000256" key="2">
    <source>
        <dbReference type="ARBA" id="ARBA00022821"/>
    </source>
</evidence>
<dbReference type="InterPro" id="IPR001471">
    <property type="entry name" value="AP2/ERF_dom"/>
</dbReference>
<evidence type="ECO:0000256" key="8">
    <source>
        <dbReference type="ARBA" id="ARBA00024343"/>
    </source>
</evidence>